<keyword evidence="1" id="KW-0472">Membrane</keyword>
<dbReference type="Pfam" id="PF02643">
    <property type="entry name" value="DUF192"/>
    <property type="match status" value="1"/>
</dbReference>
<accession>A0A1R3SUF7</accession>
<dbReference type="KEGG" id="psac:PSM36_1118"/>
<evidence type="ECO:0000256" key="1">
    <source>
        <dbReference type="SAM" id="Phobius"/>
    </source>
</evidence>
<gene>
    <name evidence="2" type="ORF">PSM36_1118</name>
</gene>
<dbReference type="InterPro" id="IPR003795">
    <property type="entry name" value="DUF192"/>
</dbReference>
<dbReference type="EMBL" id="LT605205">
    <property type="protein sequence ID" value="SCD19943.1"/>
    <property type="molecule type" value="Genomic_DNA"/>
</dbReference>
<keyword evidence="3" id="KW-1185">Reference proteome</keyword>
<dbReference type="AlphaFoldDB" id="A0A1R3SUF7"/>
<reference evidence="2 3" key="1">
    <citation type="submission" date="2016-08" db="EMBL/GenBank/DDBJ databases">
        <authorList>
            <person name="Seilhamer J.J."/>
        </authorList>
    </citation>
    <scope>NUCLEOTIDE SEQUENCE [LARGE SCALE GENOMIC DNA]</scope>
    <source>
        <strain evidence="2">M3/6</strain>
    </source>
</reference>
<keyword evidence="1" id="KW-1133">Transmembrane helix</keyword>
<dbReference type="RefSeq" id="WP_076929543.1">
    <property type="nucleotide sequence ID" value="NZ_LT605205.1"/>
</dbReference>
<dbReference type="Proteomes" id="UP000187464">
    <property type="component" value="Chromosome I"/>
</dbReference>
<sequence>MSQKKKSNRNISLIVILIAIAGLVLYFSQKSGSETEAGTQSETIDIPFRKQGELFFTSPQNGDTLAMIDIEVADNDQLRARGLMYRRTLPENAGMLFIQSMEEMQSFWMKNTYIPLDILFVNRDKEIVTIHANTTPLKEWNYASTKPAIYVVEVNAGFSNRHGINIGDRIEFVIPK</sequence>
<keyword evidence="1" id="KW-0812">Transmembrane</keyword>
<feature type="transmembrane region" description="Helical" evidence="1">
    <location>
        <begin position="12"/>
        <end position="28"/>
    </location>
</feature>
<dbReference type="Gene3D" id="2.60.120.1140">
    <property type="entry name" value="Protein of unknown function DUF192"/>
    <property type="match status" value="1"/>
</dbReference>
<dbReference type="STRING" id="1642647.PSM36_1118"/>
<protein>
    <submittedName>
        <fullName evidence="2">Putative membrane protein</fullName>
    </submittedName>
</protein>
<organism evidence="2 3">
    <name type="scientific">Proteiniphilum saccharofermentans</name>
    <dbReference type="NCBI Taxonomy" id="1642647"/>
    <lineage>
        <taxon>Bacteria</taxon>
        <taxon>Pseudomonadati</taxon>
        <taxon>Bacteroidota</taxon>
        <taxon>Bacteroidia</taxon>
        <taxon>Bacteroidales</taxon>
        <taxon>Dysgonomonadaceae</taxon>
        <taxon>Proteiniphilum</taxon>
    </lineage>
</organism>
<evidence type="ECO:0000313" key="2">
    <source>
        <dbReference type="EMBL" id="SCD19943.1"/>
    </source>
</evidence>
<dbReference type="PANTHER" id="PTHR37953:SF1">
    <property type="entry name" value="UPF0127 PROTEIN MJ1496"/>
    <property type="match status" value="1"/>
</dbReference>
<dbReference type="PANTHER" id="PTHR37953">
    <property type="entry name" value="UPF0127 PROTEIN MJ1496"/>
    <property type="match status" value="1"/>
</dbReference>
<name>A0A1R3SUF7_9BACT</name>
<dbReference type="InterPro" id="IPR038695">
    <property type="entry name" value="Saro_0823-like_sf"/>
</dbReference>
<evidence type="ECO:0000313" key="3">
    <source>
        <dbReference type="Proteomes" id="UP000187464"/>
    </source>
</evidence>
<proteinExistence type="predicted"/>